<dbReference type="InterPro" id="IPR050807">
    <property type="entry name" value="TransReg_Diox_bact_type"/>
</dbReference>
<dbReference type="PANTHER" id="PTHR46797:SF1">
    <property type="entry name" value="METHYLPHOSPHONATE SYNTHASE"/>
    <property type="match status" value="1"/>
</dbReference>
<feature type="domain" description="HTH cro/C1-type" evidence="2">
    <location>
        <begin position="10"/>
        <end position="64"/>
    </location>
</feature>
<evidence type="ECO:0000259" key="2">
    <source>
        <dbReference type="PROSITE" id="PS50943"/>
    </source>
</evidence>
<dbReference type="OrthoDB" id="3034420at2"/>
<evidence type="ECO:0000313" key="4">
    <source>
        <dbReference type="Proteomes" id="UP000246569"/>
    </source>
</evidence>
<proteinExistence type="predicted"/>
<dbReference type="InterPro" id="IPR001387">
    <property type="entry name" value="Cro/C1-type_HTH"/>
</dbReference>
<keyword evidence="4" id="KW-1185">Reference proteome</keyword>
<dbReference type="EMBL" id="QGTJ01000015">
    <property type="protein sequence ID" value="PWV58596.1"/>
    <property type="molecule type" value="Genomic_DNA"/>
</dbReference>
<dbReference type="RefSeq" id="WP_110020388.1">
    <property type="nucleotide sequence ID" value="NZ_QGTJ01000015.1"/>
</dbReference>
<sequence length="153" mass="16469">MDQQLIGARIRQARQHARLTQQALADAVGISQSYIQRFETAEREPSLGQLSSIAEAVNVPLHELLGPNLREPPPVLDIADCHSPSGLLKQCAAPAGLRDLANSTALHTALEVQPEDWQALAAIAAAWPRAALITRDGWAAILLTLRGMSMPNT</sequence>
<dbReference type="PROSITE" id="PS50943">
    <property type="entry name" value="HTH_CROC1"/>
    <property type="match status" value="1"/>
</dbReference>
<comment type="caution">
    <text evidence="3">The sequence shown here is derived from an EMBL/GenBank/DDBJ whole genome shotgun (WGS) entry which is preliminary data.</text>
</comment>
<protein>
    <submittedName>
        <fullName evidence="3">Helix-turn-helix protein</fullName>
    </submittedName>
</protein>
<dbReference type="AlphaFoldDB" id="A0A317MQE4"/>
<dbReference type="InterPro" id="IPR010982">
    <property type="entry name" value="Lambda_DNA-bd_dom_sf"/>
</dbReference>
<dbReference type="Gene3D" id="1.10.260.40">
    <property type="entry name" value="lambda repressor-like DNA-binding domains"/>
    <property type="match status" value="1"/>
</dbReference>
<name>A0A317MQE4_9GAMM</name>
<evidence type="ECO:0000313" key="3">
    <source>
        <dbReference type="EMBL" id="PWV58596.1"/>
    </source>
</evidence>
<dbReference type="PANTHER" id="PTHR46797">
    <property type="entry name" value="HTH-TYPE TRANSCRIPTIONAL REGULATOR"/>
    <property type="match status" value="1"/>
</dbReference>
<dbReference type="SUPFAM" id="SSF47413">
    <property type="entry name" value="lambda repressor-like DNA-binding domains"/>
    <property type="match status" value="1"/>
</dbReference>
<dbReference type="GO" id="GO:0005829">
    <property type="term" value="C:cytosol"/>
    <property type="evidence" value="ECO:0007669"/>
    <property type="project" value="TreeGrafter"/>
</dbReference>
<reference evidence="3 4" key="1">
    <citation type="submission" date="2018-05" db="EMBL/GenBank/DDBJ databases">
        <title>Genomic Encyclopedia of Type Strains, Phase IV (KMG-IV): sequencing the most valuable type-strain genomes for metagenomic binning, comparative biology and taxonomic classification.</title>
        <authorList>
            <person name="Goeker M."/>
        </authorList>
    </citation>
    <scope>NUCLEOTIDE SEQUENCE [LARGE SCALE GENOMIC DNA]</scope>
    <source>
        <strain evidence="3 4">DSM 23606</strain>
    </source>
</reference>
<organism evidence="3 4">
    <name type="scientific">Plasticicumulans acidivorans</name>
    <dbReference type="NCBI Taxonomy" id="886464"/>
    <lineage>
        <taxon>Bacteria</taxon>
        <taxon>Pseudomonadati</taxon>
        <taxon>Pseudomonadota</taxon>
        <taxon>Gammaproteobacteria</taxon>
        <taxon>Candidatus Competibacteraceae</taxon>
        <taxon>Plasticicumulans</taxon>
    </lineage>
</organism>
<accession>A0A317MQE4</accession>
<dbReference type="SMART" id="SM00530">
    <property type="entry name" value="HTH_XRE"/>
    <property type="match status" value="1"/>
</dbReference>
<gene>
    <name evidence="3" type="ORF">C7443_11523</name>
</gene>
<dbReference type="Pfam" id="PF01381">
    <property type="entry name" value="HTH_3"/>
    <property type="match status" value="1"/>
</dbReference>
<evidence type="ECO:0000256" key="1">
    <source>
        <dbReference type="ARBA" id="ARBA00023125"/>
    </source>
</evidence>
<dbReference type="CDD" id="cd00093">
    <property type="entry name" value="HTH_XRE"/>
    <property type="match status" value="1"/>
</dbReference>
<dbReference type="GO" id="GO:0003677">
    <property type="term" value="F:DNA binding"/>
    <property type="evidence" value="ECO:0007669"/>
    <property type="project" value="UniProtKB-KW"/>
</dbReference>
<keyword evidence="1" id="KW-0238">DNA-binding</keyword>
<dbReference type="GO" id="GO:0003700">
    <property type="term" value="F:DNA-binding transcription factor activity"/>
    <property type="evidence" value="ECO:0007669"/>
    <property type="project" value="TreeGrafter"/>
</dbReference>
<dbReference type="Proteomes" id="UP000246569">
    <property type="component" value="Unassembled WGS sequence"/>
</dbReference>